<feature type="region of interest" description="Disordered" evidence="1">
    <location>
        <begin position="17"/>
        <end position="58"/>
    </location>
</feature>
<evidence type="ECO:0000313" key="2">
    <source>
        <dbReference type="EMBL" id="CAB4885797.1"/>
    </source>
</evidence>
<proteinExistence type="predicted"/>
<reference evidence="2" key="1">
    <citation type="submission" date="2020-05" db="EMBL/GenBank/DDBJ databases">
        <authorList>
            <person name="Chiriac C."/>
            <person name="Salcher M."/>
            <person name="Ghai R."/>
            <person name="Kavagutti S V."/>
        </authorList>
    </citation>
    <scope>NUCLEOTIDE SEQUENCE</scope>
</reference>
<feature type="compositionally biased region" description="Low complexity" evidence="1">
    <location>
        <begin position="36"/>
        <end position="58"/>
    </location>
</feature>
<protein>
    <submittedName>
        <fullName evidence="2">Unannotated protein</fullName>
    </submittedName>
</protein>
<name>A0A6J7EQM1_9ZZZZ</name>
<dbReference type="EMBL" id="CAFBLR010000258">
    <property type="protein sequence ID" value="CAB4885797.1"/>
    <property type="molecule type" value="Genomic_DNA"/>
</dbReference>
<accession>A0A6J7EQM1</accession>
<sequence length="109" mass="11575">MKQNSQWLSQVRTWSNSALSTSAPSGSPARLATSTVRVSPPRRTSISRSGSSTSIRHSMMSRGTWPLRLWTSSPVTRPAAAAGEPGAMEVTIGADMALQATGGTWQECL</sequence>
<organism evidence="2">
    <name type="scientific">freshwater metagenome</name>
    <dbReference type="NCBI Taxonomy" id="449393"/>
    <lineage>
        <taxon>unclassified sequences</taxon>
        <taxon>metagenomes</taxon>
        <taxon>ecological metagenomes</taxon>
    </lineage>
</organism>
<gene>
    <name evidence="2" type="ORF">UFOPK3417_01916</name>
</gene>
<dbReference type="AlphaFoldDB" id="A0A6J7EQM1"/>
<evidence type="ECO:0000256" key="1">
    <source>
        <dbReference type="SAM" id="MobiDB-lite"/>
    </source>
</evidence>